<name>A0ACD4ZXU6_9ACTN</name>
<proteinExistence type="predicted"/>
<sequence length="55" mass="5968">MEIGIAEGTAARPAVPTGFGHMRNLLENATRLEEADETVELRAPTGYGDILIRRS</sequence>
<evidence type="ECO:0000313" key="1">
    <source>
        <dbReference type="EMBL" id="WSC02724.1"/>
    </source>
</evidence>
<evidence type="ECO:0000313" key="2">
    <source>
        <dbReference type="Proteomes" id="UP001348369"/>
    </source>
</evidence>
<organism evidence="1 2">
    <name type="scientific">Streptomyces scopuliridis</name>
    <dbReference type="NCBI Taxonomy" id="452529"/>
    <lineage>
        <taxon>Bacteria</taxon>
        <taxon>Bacillati</taxon>
        <taxon>Actinomycetota</taxon>
        <taxon>Actinomycetes</taxon>
        <taxon>Kitasatosporales</taxon>
        <taxon>Streptomycetaceae</taxon>
        <taxon>Streptomyces</taxon>
    </lineage>
</organism>
<reference evidence="1" key="1">
    <citation type="submission" date="2022-10" db="EMBL/GenBank/DDBJ databases">
        <title>The complete genomes of actinobacterial strains from the NBC collection.</title>
        <authorList>
            <person name="Joergensen T.S."/>
            <person name="Alvarez Arevalo M."/>
            <person name="Sterndorff E.B."/>
            <person name="Faurdal D."/>
            <person name="Vuksanovic O."/>
            <person name="Mourched A.-S."/>
            <person name="Charusanti P."/>
            <person name="Shaw S."/>
            <person name="Blin K."/>
            <person name="Weber T."/>
        </authorList>
    </citation>
    <scope>NUCLEOTIDE SEQUENCE</scope>
    <source>
        <strain evidence="1">NBC 01771</strain>
    </source>
</reference>
<keyword evidence="2" id="KW-1185">Reference proteome</keyword>
<accession>A0ACD4ZXU6</accession>
<dbReference type="EMBL" id="CP109109">
    <property type="protein sequence ID" value="WSC02724.1"/>
    <property type="molecule type" value="Genomic_DNA"/>
</dbReference>
<protein>
    <submittedName>
        <fullName evidence="1">Uncharacterized protein</fullName>
    </submittedName>
</protein>
<gene>
    <name evidence="1" type="ORF">OG835_40865</name>
</gene>
<dbReference type="Proteomes" id="UP001348369">
    <property type="component" value="Chromosome"/>
</dbReference>